<feature type="region of interest" description="Disordered" evidence="1">
    <location>
        <begin position="187"/>
        <end position="241"/>
    </location>
</feature>
<feature type="compositionally biased region" description="Basic residues" evidence="1">
    <location>
        <begin position="1"/>
        <end position="10"/>
    </location>
</feature>
<sequence length="611" mass="65816">MPPRLPAKRRNRDDESPAGRSSKKVIKEPTYDTYDEAFDGGVEHEEKGERYKDGEKAQRFYEKAAELYQKAMQFDETYDATFNLARVQYTLASQFYLPPSSLDIYGSAIALYRNAMEKAENPFLKSDAAFNLVQALLSLAELTEEYEGPASAGGVKELRDLAMVLLQTVFSTQAQYLQFAKENPGEVFSGEEGEAPAEAAAADAEGDAEMKDGEEAGEGDDEEDDVDATPHGSPPAAGVTAVTYPTPSAFVDTTMTFVDTQSTLWESAEPVVMPTENAQEASKGVLGFASSLAPPGREAEIDLAEMKFLLTLDSINWELTRKDAKPGSGQEKGLEGAARALTSLLANLDASPPDDPSVRADILTTLADTQMEAATRLIIQAKAGPAGPSPQAQSAWAHLTSATANLGKALDLPSLGTQAEFRPHVLMQLVRTSLNRARLAPINDTAQRNQGQLLDNCAAYAHKAATALGWAYPPLPKREGWTVPVPAAGAKLEPPFPAGWDAELLARTLALLQLRVCYFVHSGQVLAGVEGAVEKYGDATAKPLVETLLTVPRGPRRIGPRDIERFVGDVEDEEGPLSEGESQWWAEIAAKFVADDAGQQGLATEILNQTE</sequence>
<dbReference type="Proteomes" id="UP000827549">
    <property type="component" value="Chromosome 3"/>
</dbReference>
<gene>
    <name evidence="2" type="ORF">LOC62_03G004236</name>
</gene>
<protein>
    <recommendedName>
        <fullName evidence="4">TPR-like protein</fullName>
    </recommendedName>
</protein>
<organism evidence="2 3">
    <name type="scientific">Vanrija pseudolonga</name>
    <dbReference type="NCBI Taxonomy" id="143232"/>
    <lineage>
        <taxon>Eukaryota</taxon>
        <taxon>Fungi</taxon>
        <taxon>Dikarya</taxon>
        <taxon>Basidiomycota</taxon>
        <taxon>Agaricomycotina</taxon>
        <taxon>Tremellomycetes</taxon>
        <taxon>Trichosporonales</taxon>
        <taxon>Trichosporonaceae</taxon>
        <taxon>Vanrija</taxon>
    </lineage>
</organism>
<dbReference type="GeneID" id="87807475"/>
<evidence type="ECO:0008006" key="4">
    <source>
        <dbReference type="Google" id="ProtNLM"/>
    </source>
</evidence>
<name>A0AAF0Y9P1_9TREE</name>
<reference evidence="2" key="1">
    <citation type="submission" date="2023-10" db="EMBL/GenBank/DDBJ databases">
        <authorList>
            <person name="Noh H."/>
        </authorList>
    </citation>
    <scope>NUCLEOTIDE SEQUENCE</scope>
    <source>
        <strain evidence="2">DUCC4014</strain>
    </source>
</reference>
<accession>A0AAF0Y9P1</accession>
<keyword evidence="3" id="KW-1185">Reference proteome</keyword>
<feature type="compositionally biased region" description="Acidic residues" evidence="1">
    <location>
        <begin position="215"/>
        <end position="227"/>
    </location>
</feature>
<dbReference type="RefSeq" id="XP_062626751.1">
    <property type="nucleotide sequence ID" value="XM_062770767.1"/>
</dbReference>
<feature type="region of interest" description="Disordered" evidence="1">
    <location>
        <begin position="1"/>
        <end position="30"/>
    </location>
</feature>
<evidence type="ECO:0000313" key="2">
    <source>
        <dbReference type="EMBL" id="WOO80719.1"/>
    </source>
</evidence>
<dbReference type="EMBL" id="CP086716">
    <property type="protein sequence ID" value="WOO80719.1"/>
    <property type="molecule type" value="Genomic_DNA"/>
</dbReference>
<proteinExistence type="predicted"/>
<evidence type="ECO:0000313" key="3">
    <source>
        <dbReference type="Proteomes" id="UP000827549"/>
    </source>
</evidence>
<evidence type="ECO:0000256" key="1">
    <source>
        <dbReference type="SAM" id="MobiDB-lite"/>
    </source>
</evidence>
<dbReference type="AlphaFoldDB" id="A0AAF0Y9P1"/>